<proteinExistence type="predicted"/>
<dbReference type="EMBL" id="JANRMS010000879">
    <property type="protein sequence ID" value="KAJ3533329.1"/>
    <property type="molecule type" value="Genomic_DNA"/>
</dbReference>
<gene>
    <name evidence="1" type="ORF">NM208_g8037</name>
</gene>
<evidence type="ECO:0000313" key="1">
    <source>
        <dbReference type="EMBL" id="KAJ3533329.1"/>
    </source>
</evidence>
<sequence length="380" mass="42248">MTSQALGASAAGPDAPRPATKYYFAYGSNLHLQQMKRRCPGSKFIGSAQLWHYRWQINERGYANVIEDQGHWVEGLVYEINDRDEARLDVNEGVSKNAYQKCYMTVMLRRAEATLYRRPVSWIVNNGGPSQARHQAQQGAAQRRSINHDPHWEQNVLVYISPNYIVDSKPKDEYVNRINLGIVDARALGLTNDYISNCIRPFIPAPSKQAPAAEAPAAPAATKTTGTATNTTPQKPKVVRKVPSPVRKVKQPAREVRRPAPTRVGEPSPGRATNAASQAPARARPQHTAPRVVMNVPDHPRQSRSPARTQASPHAPQLPPRPFERASHHFTNNLRLPNSDRRRAASDVGAPPPLPPRPARRMRSIPAIIVQEGYGGSWFR</sequence>
<evidence type="ECO:0000313" key="2">
    <source>
        <dbReference type="Proteomes" id="UP001148629"/>
    </source>
</evidence>
<organism evidence="1 2">
    <name type="scientific">Fusarium decemcellulare</name>
    <dbReference type="NCBI Taxonomy" id="57161"/>
    <lineage>
        <taxon>Eukaryota</taxon>
        <taxon>Fungi</taxon>
        <taxon>Dikarya</taxon>
        <taxon>Ascomycota</taxon>
        <taxon>Pezizomycotina</taxon>
        <taxon>Sordariomycetes</taxon>
        <taxon>Hypocreomycetidae</taxon>
        <taxon>Hypocreales</taxon>
        <taxon>Nectriaceae</taxon>
        <taxon>Fusarium</taxon>
        <taxon>Fusarium decemcellulare species complex</taxon>
    </lineage>
</organism>
<comment type="caution">
    <text evidence="1">The sequence shown here is derived from an EMBL/GenBank/DDBJ whole genome shotgun (WGS) entry which is preliminary data.</text>
</comment>
<name>A0ACC1S6Y8_9HYPO</name>
<keyword evidence="2" id="KW-1185">Reference proteome</keyword>
<protein>
    <submittedName>
        <fullName evidence="1">Uncharacterized protein</fullName>
    </submittedName>
</protein>
<accession>A0ACC1S6Y8</accession>
<reference evidence="1" key="1">
    <citation type="submission" date="2022-08" db="EMBL/GenBank/DDBJ databases">
        <title>Genome Sequence of Fusarium decemcellulare.</title>
        <authorList>
            <person name="Buettner E."/>
        </authorList>
    </citation>
    <scope>NUCLEOTIDE SEQUENCE</scope>
    <source>
        <strain evidence="1">Babe19</strain>
    </source>
</reference>
<dbReference type="Proteomes" id="UP001148629">
    <property type="component" value="Unassembled WGS sequence"/>
</dbReference>